<dbReference type="InterPro" id="IPR021851">
    <property type="entry name" value="DUF3455"/>
</dbReference>
<reference evidence="2 3" key="1">
    <citation type="submission" date="2021-08" db="EMBL/GenBank/DDBJ databases">
        <title>Draft Genome Sequence of Phanerochaete sordida strain YK-624.</title>
        <authorList>
            <person name="Mori T."/>
            <person name="Dohra H."/>
            <person name="Suzuki T."/>
            <person name="Kawagishi H."/>
            <person name="Hirai H."/>
        </authorList>
    </citation>
    <scope>NUCLEOTIDE SEQUENCE [LARGE SCALE GENOMIC DNA]</scope>
    <source>
        <strain evidence="2 3">YK-624</strain>
    </source>
</reference>
<dbReference type="PANTHER" id="PTHR35567">
    <property type="entry name" value="MALATE DEHYDROGENASE (AFU_ORTHOLOGUE AFUA_2G13800)"/>
    <property type="match status" value="1"/>
</dbReference>
<sequence length="258" mass="28052">MALIKLFSFLALLCVAHIANAMTMPMTGASICSTKGISVKSALPDAMLKQNFASSFYKQAPVYTALSVGTQNYSCSAAGKWAPTGAITYLYDISCLPVMHHKPFTSFISGLWDAAPPVVTSWDIVKLTEKLSPGVALGIHYWIPDPVNATSGKIYAKWDFSKAERFQKDMHKDHAFVVSSEKNIVPDPHDATVNSPWLEEPVLLVNGKKDGELADSVLRFNSNGGAAPNTTCSPGSQLEVKSTLNFWFYGGHWADTVM</sequence>
<comment type="caution">
    <text evidence="2">The sequence shown here is derived from an EMBL/GenBank/DDBJ whole genome shotgun (WGS) entry which is preliminary data.</text>
</comment>
<name>A0A9P3GB19_9APHY</name>
<dbReference type="EMBL" id="BPQB01000022">
    <property type="protein sequence ID" value="GJE91613.1"/>
    <property type="molecule type" value="Genomic_DNA"/>
</dbReference>
<protein>
    <submittedName>
        <fullName evidence="2">Uncharacterized protein</fullName>
    </submittedName>
</protein>
<evidence type="ECO:0000313" key="3">
    <source>
        <dbReference type="Proteomes" id="UP000703269"/>
    </source>
</evidence>
<proteinExistence type="predicted"/>
<evidence type="ECO:0000313" key="2">
    <source>
        <dbReference type="EMBL" id="GJE91613.1"/>
    </source>
</evidence>
<dbReference type="OrthoDB" id="1859733at2759"/>
<keyword evidence="3" id="KW-1185">Reference proteome</keyword>
<dbReference type="Proteomes" id="UP000703269">
    <property type="component" value="Unassembled WGS sequence"/>
</dbReference>
<feature type="signal peptide" evidence="1">
    <location>
        <begin position="1"/>
        <end position="21"/>
    </location>
</feature>
<organism evidence="2 3">
    <name type="scientific">Phanerochaete sordida</name>
    <dbReference type="NCBI Taxonomy" id="48140"/>
    <lineage>
        <taxon>Eukaryota</taxon>
        <taxon>Fungi</taxon>
        <taxon>Dikarya</taxon>
        <taxon>Basidiomycota</taxon>
        <taxon>Agaricomycotina</taxon>
        <taxon>Agaricomycetes</taxon>
        <taxon>Polyporales</taxon>
        <taxon>Phanerochaetaceae</taxon>
        <taxon>Phanerochaete</taxon>
    </lineage>
</organism>
<feature type="chain" id="PRO_5040425707" evidence="1">
    <location>
        <begin position="22"/>
        <end position="258"/>
    </location>
</feature>
<keyword evidence="1" id="KW-0732">Signal</keyword>
<dbReference type="AlphaFoldDB" id="A0A9P3GB19"/>
<dbReference type="PANTHER" id="PTHR35567:SF1">
    <property type="entry name" value="CONSERVED FUNGAL PROTEIN (AFU_ORTHOLOGUE AFUA_1G14230)"/>
    <property type="match status" value="1"/>
</dbReference>
<accession>A0A9P3GB19</accession>
<gene>
    <name evidence="2" type="ORF">PsYK624_077630</name>
</gene>
<evidence type="ECO:0000256" key="1">
    <source>
        <dbReference type="SAM" id="SignalP"/>
    </source>
</evidence>
<dbReference type="Pfam" id="PF11937">
    <property type="entry name" value="DUF3455"/>
    <property type="match status" value="1"/>
</dbReference>